<keyword evidence="6" id="KW-0560">Oxidoreductase</keyword>
<dbReference type="AlphaFoldDB" id="A0A8J2JAI4"/>
<sequence length="538" mass="59551">MTILKNYINDGIRSGVVQPLNFKIFNSNQINQAIQFLAQDKHCFQVLVQIKDQVSETASIPACPRTYLYSNKSYIIVGGLGGMGFELADWMVSRGAKRLVLVSRTGMKSTYHDYRINVWKKQGVSTIISLDDVTTIEGTIGVLNEATKLGPIGGIFNTAVVLKDALFENQTPESFMESTNCKAIATSNLDTVSRTLAPELDYFVVFSSTTALRGYPGQTNYGYSNSAMERICEQRHSDGLPALAVQWGPVGDVGIVHRKVGDSASFAGYVPQRLKSCFETLDLLLQQSRPVVSSFLVCNKDKTVKSSGKNSLVDTVGRILGIKNMSKVNPKSTLLELGMDSLMSAEISKILLSKESIKISLKSNGQITFEMLAQLDDGRGEVYETTTEPTIKQMFFGFLQQFSRDADLRVFKQLSKIGTLEGKWQCMANVLIQENPDLSQEDITAFMMSYKARLECYANYAVAGKVRSKMVLLKARQSGMAKATAFDYGLNEICETPVEIIEIEGGHYCFYEKPLELGIPTIINKTLQQVESSVHTKL</sequence>
<keyword evidence="12" id="KW-1185">Reference proteome</keyword>
<organism evidence="11 12">
    <name type="scientific">Allacma fusca</name>
    <dbReference type="NCBI Taxonomy" id="39272"/>
    <lineage>
        <taxon>Eukaryota</taxon>
        <taxon>Metazoa</taxon>
        <taxon>Ecdysozoa</taxon>
        <taxon>Arthropoda</taxon>
        <taxon>Hexapoda</taxon>
        <taxon>Collembola</taxon>
        <taxon>Symphypleona</taxon>
        <taxon>Sminthuridae</taxon>
        <taxon>Allacma</taxon>
    </lineage>
</organism>
<evidence type="ECO:0000256" key="4">
    <source>
        <dbReference type="ARBA" id="ARBA00022832"/>
    </source>
</evidence>
<dbReference type="InterPro" id="IPR013968">
    <property type="entry name" value="PKS_KR"/>
</dbReference>
<keyword evidence="2" id="KW-0444">Lipid biosynthesis</keyword>
<keyword evidence="9" id="KW-0511">Multifunctional enzyme</keyword>
<keyword evidence="4" id="KW-0276">Fatty acid metabolism</keyword>
<evidence type="ECO:0000256" key="9">
    <source>
        <dbReference type="ARBA" id="ARBA00023268"/>
    </source>
</evidence>
<dbReference type="SMART" id="SM00822">
    <property type="entry name" value="PKS_KR"/>
    <property type="match status" value="1"/>
</dbReference>
<evidence type="ECO:0000313" key="12">
    <source>
        <dbReference type="Proteomes" id="UP000708208"/>
    </source>
</evidence>
<evidence type="ECO:0000256" key="1">
    <source>
        <dbReference type="ARBA" id="ARBA00022450"/>
    </source>
</evidence>
<dbReference type="OrthoDB" id="329835at2759"/>
<dbReference type="InterPro" id="IPR009081">
    <property type="entry name" value="PP-bd_ACP"/>
</dbReference>
<dbReference type="GO" id="GO:0006633">
    <property type="term" value="P:fatty acid biosynthetic process"/>
    <property type="evidence" value="ECO:0007669"/>
    <property type="project" value="UniProtKB-KW"/>
</dbReference>
<keyword evidence="7" id="KW-0443">Lipid metabolism</keyword>
<keyword evidence="1" id="KW-0596">Phosphopantetheine</keyword>
<accession>A0A8J2JAI4</accession>
<dbReference type="InterPro" id="IPR057326">
    <property type="entry name" value="KR_dom"/>
</dbReference>
<keyword evidence="5" id="KW-0521">NADP</keyword>
<evidence type="ECO:0000256" key="2">
    <source>
        <dbReference type="ARBA" id="ARBA00022516"/>
    </source>
</evidence>
<protein>
    <recommendedName>
        <fullName evidence="10">Ketoreductase domain-containing protein</fullName>
    </recommendedName>
</protein>
<evidence type="ECO:0000256" key="5">
    <source>
        <dbReference type="ARBA" id="ARBA00022857"/>
    </source>
</evidence>
<evidence type="ECO:0000256" key="6">
    <source>
        <dbReference type="ARBA" id="ARBA00023002"/>
    </source>
</evidence>
<dbReference type="EMBL" id="CAJVCH010015823">
    <property type="protein sequence ID" value="CAG7680322.1"/>
    <property type="molecule type" value="Genomic_DNA"/>
</dbReference>
<dbReference type="GO" id="GO:0016491">
    <property type="term" value="F:oxidoreductase activity"/>
    <property type="evidence" value="ECO:0007669"/>
    <property type="project" value="UniProtKB-KW"/>
</dbReference>
<evidence type="ECO:0000259" key="10">
    <source>
        <dbReference type="SMART" id="SM00822"/>
    </source>
</evidence>
<dbReference type="Pfam" id="PF08659">
    <property type="entry name" value="KR"/>
    <property type="match status" value="1"/>
</dbReference>
<dbReference type="PANTHER" id="PTHR43775:SF7">
    <property type="entry name" value="FATTY ACID SYNTHASE"/>
    <property type="match status" value="1"/>
</dbReference>
<dbReference type="InterPro" id="IPR006162">
    <property type="entry name" value="Ppantetheine_attach_site"/>
</dbReference>
<dbReference type="PROSITE" id="PS00012">
    <property type="entry name" value="PHOSPHOPANTETHEINE"/>
    <property type="match status" value="1"/>
</dbReference>
<dbReference type="InterPro" id="IPR050091">
    <property type="entry name" value="PKS_NRPS_Biosynth_Enz"/>
</dbReference>
<proteinExistence type="predicted"/>
<dbReference type="CDD" id="cd08954">
    <property type="entry name" value="KR_1_FAS_SDR_x"/>
    <property type="match status" value="1"/>
</dbReference>
<dbReference type="Pfam" id="PF00550">
    <property type="entry name" value="PP-binding"/>
    <property type="match status" value="1"/>
</dbReference>
<gene>
    <name evidence="11" type="ORF">AFUS01_LOCUS2733</name>
</gene>
<feature type="domain" description="Ketoreductase" evidence="10">
    <location>
        <begin position="72"/>
        <end position="253"/>
    </location>
</feature>
<dbReference type="GO" id="GO:0004312">
    <property type="term" value="F:fatty acid synthase activity"/>
    <property type="evidence" value="ECO:0007669"/>
    <property type="project" value="TreeGrafter"/>
</dbReference>
<name>A0A8J2JAI4_9HEXA</name>
<comment type="caution">
    <text evidence="11">The sequence shown here is derived from an EMBL/GenBank/DDBJ whole genome shotgun (WGS) entry which is preliminary data.</text>
</comment>
<dbReference type="Proteomes" id="UP000708208">
    <property type="component" value="Unassembled WGS sequence"/>
</dbReference>
<evidence type="ECO:0000313" key="11">
    <source>
        <dbReference type="EMBL" id="CAG7680322.1"/>
    </source>
</evidence>
<reference evidence="11" key="1">
    <citation type="submission" date="2021-06" db="EMBL/GenBank/DDBJ databases">
        <authorList>
            <person name="Hodson N. C."/>
            <person name="Mongue J. A."/>
            <person name="Jaron S. K."/>
        </authorList>
    </citation>
    <scope>NUCLEOTIDE SEQUENCE</scope>
</reference>
<dbReference type="PANTHER" id="PTHR43775">
    <property type="entry name" value="FATTY ACID SYNTHASE"/>
    <property type="match status" value="1"/>
</dbReference>
<evidence type="ECO:0000256" key="8">
    <source>
        <dbReference type="ARBA" id="ARBA00023160"/>
    </source>
</evidence>
<keyword evidence="8" id="KW-0275">Fatty acid biosynthesis</keyword>
<evidence type="ECO:0000256" key="3">
    <source>
        <dbReference type="ARBA" id="ARBA00022553"/>
    </source>
</evidence>
<evidence type="ECO:0000256" key="7">
    <source>
        <dbReference type="ARBA" id="ARBA00023098"/>
    </source>
</evidence>
<keyword evidence="3" id="KW-0597">Phosphoprotein</keyword>